<dbReference type="EMBL" id="JAENHO010000003">
    <property type="protein sequence ID" value="MBL7255245.1"/>
    <property type="molecule type" value="Genomic_DNA"/>
</dbReference>
<comment type="caution">
    <text evidence="3">The sequence shown here is derived from an EMBL/GenBank/DDBJ whole genome shotgun (WGS) entry which is preliminary data.</text>
</comment>
<dbReference type="InterPro" id="IPR001480">
    <property type="entry name" value="Bulb-type_lectin_dom"/>
</dbReference>
<sequence length="266" mass="28556">MTAVIDVRVKRGATMSLAKGRRLMSAVAACITLAMAPAVPAAAAANDYWLDPDQGLGSGQRLVSADGQYVMSMQGDGNLVLYAPGNRAIWASGTGVAGSDLQMQGDGNLVIYTPPQPARRAVWASGTSGALRLELQTDGNFVLYTTSGHSARWSGATITDRNNIARVKYNGYVAMRGRGWADSQFPQCLEPLWNGESGWRWNAQNPSSAAYGVPQSNPGSKMASAGADWRENPATQISWGLSYIKATYGDPCNAFRLWSSRSPHWY</sequence>
<dbReference type="InterPro" id="IPR036426">
    <property type="entry name" value="Bulb-type_lectin_dom_sf"/>
</dbReference>
<name>A0ABS1VKT6_9ACTN</name>
<dbReference type="InterPro" id="IPR023346">
    <property type="entry name" value="Lysozyme-like_dom_sf"/>
</dbReference>
<evidence type="ECO:0000313" key="4">
    <source>
        <dbReference type="Proteomes" id="UP000598996"/>
    </source>
</evidence>
<dbReference type="PROSITE" id="PS50927">
    <property type="entry name" value="BULB_LECTIN"/>
    <property type="match status" value="1"/>
</dbReference>
<gene>
    <name evidence="3" type="ORF">JKJ07_13060</name>
</gene>
<dbReference type="SMART" id="SM00108">
    <property type="entry name" value="B_lectin"/>
    <property type="match status" value="1"/>
</dbReference>
<evidence type="ECO:0000256" key="1">
    <source>
        <dbReference type="SAM" id="MobiDB-lite"/>
    </source>
</evidence>
<proteinExistence type="predicted"/>
<dbReference type="Proteomes" id="UP000598996">
    <property type="component" value="Unassembled WGS sequence"/>
</dbReference>
<dbReference type="SUPFAM" id="SSF51110">
    <property type="entry name" value="alpha-D-mannose-specific plant lectins"/>
    <property type="match status" value="1"/>
</dbReference>
<dbReference type="Gene3D" id="2.90.10.10">
    <property type="entry name" value="Bulb-type lectin domain"/>
    <property type="match status" value="3"/>
</dbReference>
<feature type="region of interest" description="Disordered" evidence="1">
    <location>
        <begin position="208"/>
        <end position="227"/>
    </location>
</feature>
<feature type="domain" description="Bulb-type lectin" evidence="2">
    <location>
        <begin position="47"/>
        <end position="156"/>
    </location>
</feature>
<protein>
    <recommendedName>
        <fullName evidence="2">Bulb-type lectin domain-containing protein</fullName>
    </recommendedName>
</protein>
<evidence type="ECO:0000259" key="2">
    <source>
        <dbReference type="PROSITE" id="PS50927"/>
    </source>
</evidence>
<keyword evidence="4" id="KW-1185">Reference proteome</keyword>
<dbReference type="SUPFAM" id="SSF53955">
    <property type="entry name" value="Lysozyme-like"/>
    <property type="match status" value="1"/>
</dbReference>
<feature type="compositionally biased region" description="Polar residues" evidence="1">
    <location>
        <begin position="208"/>
        <end position="219"/>
    </location>
</feature>
<reference evidence="3 4" key="1">
    <citation type="submission" date="2021-01" db="EMBL/GenBank/DDBJ databases">
        <title>Actinoplanes sp. nov. LDG1-01 isolated from lichen.</title>
        <authorList>
            <person name="Saeng-In P."/>
            <person name="Phongsopitanun W."/>
            <person name="Kanchanasin P."/>
            <person name="Yuki M."/>
            <person name="Kudo T."/>
            <person name="Ohkuma M."/>
            <person name="Tanasupawat S."/>
        </authorList>
    </citation>
    <scope>NUCLEOTIDE SEQUENCE [LARGE SCALE GENOMIC DNA]</scope>
    <source>
        <strain evidence="3 4">LDG1-01</strain>
    </source>
</reference>
<organism evidence="3 4">
    <name type="scientific">Paractinoplanes lichenicola</name>
    <dbReference type="NCBI Taxonomy" id="2802976"/>
    <lineage>
        <taxon>Bacteria</taxon>
        <taxon>Bacillati</taxon>
        <taxon>Actinomycetota</taxon>
        <taxon>Actinomycetes</taxon>
        <taxon>Micromonosporales</taxon>
        <taxon>Micromonosporaceae</taxon>
        <taxon>Paractinoplanes</taxon>
    </lineage>
</organism>
<dbReference type="RefSeq" id="WP_202991704.1">
    <property type="nucleotide sequence ID" value="NZ_JAENHO010000003.1"/>
</dbReference>
<accession>A0ABS1VKT6</accession>
<evidence type="ECO:0000313" key="3">
    <source>
        <dbReference type="EMBL" id="MBL7255245.1"/>
    </source>
</evidence>